<name>G0PDU1_CAEBE</name>
<dbReference type="eggNOG" id="KOG3968">
    <property type="taxonomic scope" value="Eukaryota"/>
</dbReference>
<dbReference type="Pfam" id="PF01979">
    <property type="entry name" value="Amidohydro_1"/>
    <property type="match status" value="1"/>
</dbReference>
<dbReference type="InParanoid" id="G0PDU1"/>
<dbReference type="PANTHER" id="PTHR11271">
    <property type="entry name" value="GUANINE DEAMINASE"/>
    <property type="match status" value="1"/>
</dbReference>
<dbReference type="GO" id="GO:0019239">
    <property type="term" value="F:deaminase activity"/>
    <property type="evidence" value="ECO:0007669"/>
    <property type="project" value="TreeGrafter"/>
</dbReference>
<dbReference type="InterPro" id="IPR011059">
    <property type="entry name" value="Metal-dep_hydrolase_composite"/>
</dbReference>
<gene>
    <name evidence="6" type="ORF">CAEBREN_21061</name>
</gene>
<evidence type="ECO:0000313" key="6">
    <source>
        <dbReference type="EMBL" id="EGT52412.1"/>
    </source>
</evidence>
<keyword evidence="7" id="KW-1185">Reference proteome</keyword>
<keyword evidence="2" id="KW-0479">Metal-binding</keyword>
<sequence>MLNNSRSVCGLSPEKLLQCATIDGARALSLSSSAGSLEIGKYFDAVSFSLDSPLLANSLPDTLIDSLVLSAGNREISHVFVSGVDRKT</sequence>
<dbReference type="SUPFAM" id="SSF51338">
    <property type="entry name" value="Composite domain of metallo-dependent hydrolases"/>
    <property type="match status" value="1"/>
</dbReference>
<accession>G0PDU1</accession>
<dbReference type="InterPro" id="IPR006680">
    <property type="entry name" value="Amidohydro-rel"/>
</dbReference>
<dbReference type="Gene3D" id="3.20.20.140">
    <property type="entry name" value="Metal-dependent hydrolases"/>
    <property type="match status" value="1"/>
</dbReference>
<keyword evidence="4" id="KW-0862">Zinc</keyword>
<dbReference type="HOGENOM" id="CLU_2471061_0_0_1"/>
<proteinExistence type="predicted"/>
<dbReference type="EMBL" id="GL380291">
    <property type="protein sequence ID" value="EGT52412.1"/>
    <property type="molecule type" value="Genomic_DNA"/>
</dbReference>
<feature type="domain" description="Amidohydrolase-related" evidence="5">
    <location>
        <begin position="6"/>
        <end position="83"/>
    </location>
</feature>
<dbReference type="InterPro" id="IPR051607">
    <property type="entry name" value="Metallo-dep_hydrolases"/>
</dbReference>
<dbReference type="GO" id="GO:0005829">
    <property type="term" value="C:cytosol"/>
    <property type="evidence" value="ECO:0007669"/>
    <property type="project" value="TreeGrafter"/>
</dbReference>
<protein>
    <recommendedName>
        <fullName evidence="5">Amidohydrolase-related domain-containing protein</fullName>
    </recommendedName>
</protein>
<evidence type="ECO:0000313" key="7">
    <source>
        <dbReference type="Proteomes" id="UP000008068"/>
    </source>
</evidence>
<dbReference type="OrthoDB" id="194468at2759"/>
<evidence type="ECO:0000256" key="4">
    <source>
        <dbReference type="ARBA" id="ARBA00022833"/>
    </source>
</evidence>
<dbReference type="AlphaFoldDB" id="G0PDU1"/>
<comment type="cofactor">
    <cofactor evidence="1">
        <name>Zn(2+)</name>
        <dbReference type="ChEBI" id="CHEBI:29105"/>
    </cofactor>
</comment>
<dbReference type="GO" id="GO:0046872">
    <property type="term" value="F:metal ion binding"/>
    <property type="evidence" value="ECO:0007669"/>
    <property type="project" value="UniProtKB-KW"/>
</dbReference>
<evidence type="ECO:0000259" key="5">
    <source>
        <dbReference type="Pfam" id="PF01979"/>
    </source>
</evidence>
<reference evidence="7" key="1">
    <citation type="submission" date="2011-07" db="EMBL/GenBank/DDBJ databases">
        <authorList>
            <consortium name="Caenorhabditis brenneri Sequencing and Analysis Consortium"/>
            <person name="Wilson R.K."/>
        </authorList>
    </citation>
    <scope>NUCLEOTIDE SEQUENCE [LARGE SCALE GENOMIC DNA]</scope>
    <source>
        <strain evidence="7">PB2801</strain>
    </source>
</reference>
<evidence type="ECO:0000256" key="1">
    <source>
        <dbReference type="ARBA" id="ARBA00001947"/>
    </source>
</evidence>
<dbReference type="STRING" id="135651.G0PDU1"/>
<evidence type="ECO:0000256" key="3">
    <source>
        <dbReference type="ARBA" id="ARBA00022801"/>
    </source>
</evidence>
<dbReference type="Proteomes" id="UP000008068">
    <property type="component" value="Unassembled WGS sequence"/>
</dbReference>
<keyword evidence="3" id="KW-0378">Hydrolase</keyword>
<dbReference type="Gene3D" id="2.30.40.10">
    <property type="entry name" value="Urease, subunit C, domain 1"/>
    <property type="match status" value="1"/>
</dbReference>
<dbReference type="PANTHER" id="PTHR11271:SF48">
    <property type="entry name" value="AMIDOHYDROLASE-RELATED DOMAIN-CONTAINING PROTEIN"/>
    <property type="match status" value="1"/>
</dbReference>
<organism evidence="7">
    <name type="scientific">Caenorhabditis brenneri</name>
    <name type="common">Nematode worm</name>
    <dbReference type="NCBI Taxonomy" id="135651"/>
    <lineage>
        <taxon>Eukaryota</taxon>
        <taxon>Metazoa</taxon>
        <taxon>Ecdysozoa</taxon>
        <taxon>Nematoda</taxon>
        <taxon>Chromadorea</taxon>
        <taxon>Rhabditida</taxon>
        <taxon>Rhabditina</taxon>
        <taxon>Rhabditomorpha</taxon>
        <taxon>Rhabditoidea</taxon>
        <taxon>Rhabditidae</taxon>
        <taxon>Peloderinae</taxon>
        <taxon>Caenorhabditis</taxon>
    </lineage>
</organism>
<evidence type="ECO:0000256" key="2">
    <source>
        <dbReference type="ARBA" id="ARBA00022723"/>
    </source>
</evidence>